<organism evidence="1 2">
    <name type="scientific">Poseidonocella sedimentorum</name>
    <dbReference type="NCBI Taxonomy" id="871652"/>
    <lineage>
        <taxon>Bacteria</taxon>
        <taxon>Pseudomonadati</taxon>
        <taxon>Pseudomonadota</taxon>
        <taxon>Alphaproteobacteria</taxon>
        <taxon>Rhodobacterales</taxon>
        <taxon>Roseobacteraceae</taxon>
        <taxon>Poseidonocella</taxon>
    </lineage>
</organism>
<reference evidence="1 2" key="1">
    <citation type="submission" date="2016-10" db="EMBL/GenBank/DDBJ databases">
        <authorList>
            <person name="de Groot N.N."/>
        </authorList>
    </citation>
    <scope>NUCLEOTIDE SEQUENCE [LARGE SCALE GENOMIC DNA]</scope>
    <source>
        <strain evidence="2">KMM 9023,NRIC 0796,JCM 17311,KCTC 23692</strain>
    </source>
</reference>
<dbReference type="EMBL" id="FOYI01000002">
    <property type="protein sequence ID" value="SFR00487.1"/>
    <property type="molecule type" value="Genomic_DNA"/>
</dbReference>
<dbReference type="Proteomes" id="UP000199302">
    <property type="component" value="Unassembled WGS sequence"/>
</dbReference>
<name>A0A1I6D5B2_9RHOB</name>
<dbReference type="STRING" id="871652.SAMN04515673_102167"/>
<evidence type="ECO:0000313" key="2">
    <source>
        <dbReference type="Proteomes" id="UP000199302"/>
    </source>
</evidence>
<dbReference type="AlphaFoldDB" id="A0A1I6D5B2"/>
<keyword evidence="2" id="KW-1185">Reference proteome</keyword>
<sequence>MRAGYRVLGHFDIASEGMETYYRPLAAGLEALESDLAGSHVLKDLRREIAMFVAGYGQFGCEMFVLERV</sequence>
<accession>A0A1I6D5B2</accession>
<protein>
    <submittedName>
        <fullName evidence="1">Uncharacterized protein</fullName>
    </submittedName>
</protein>
<evidence type="ECO:0000313" key="1">
    <source>
        <dbReference type="EMBL" id="SFR00487.1"/>
    </source>
</evidence>
<gene>
    <name evidence="1" type="ORF">SAMN04515673_102167</name>
</gene>
<proteinExistence type="predicted"/>